<keyword evidence="3" id="KW-0349">Heme</keyword>
<evidence type="ECO:0000313" key="13">
    <source>
        <dbReference type="Proteomes" id="UP000198923"/>
    </source>
</evidence>
<reference evidence="12 13" key="1">
    <citation type="submission" date="2016-10" db="EMBL/GenBank/DDBJ databases">
        <authorList>
            <person name="de Groot N.N."/>
        </authorList>
    </citation>
    <scope>NUCLEOTIDE SEQUENCE [LARGE SCALE GENOMIC DNA]</scope>
    <source>
        <strain evidence="12 13">CPCC 201354</strain>
    </source>
</reference>
<feature type="region of interest" description="Disordered" evidence="9">
    <location>
        <begin position="29"/>
        <end position="48"/>
    </location>
</feature>
<evidence type="ECO:0000256" key="9">
    <source>
        <dbReference type="SAM" id="MobiDB-lite"/>
    </source>
</evidence>
<dbReference type="Pfam" id="PF04261">
    <property type="entry name" value="Dyp_perox_N"/>
    <property type="match status" value="1"/>
</dbReference>
<evidence type="ECO:0000313" key="12">
    <source>
        <dbReference type="EMBL" id="SDG17621.1"/>
    </source>
</evidence>
<dbReference type="PROSITE" id="PS51318">
    <property type="entry name" value="TAT"/>
    <property type="match status" value="1"/>
</dbReference>
<name>A0A1G7S3R6_9ACTN</name>
<dbReference type="SUPFAM" id="SSF54909">
    <property type="entry name" value="Dimeric alpha+beta barrel"/>
    <property type="match status" value="1"/>
</dbReference>
<dbReference type="InterPro" id="IPR006311">
    <property type="entry name" value="TAT_signal"/>
</dbReference>
<dbReference type="RefSeq" id="WP_093167809.1">
    <property type="nucleotide sequence ID" value="NZ_FNCN01000002.1"/>
</dbReference>
<feature type="domain" description="Dyp-type peroxidase C-terminal" evidence="11">
    <location>
        <begin position="205"/>
        <end position="362"/>
    </location>
</feature>
<keyword evidence="5" id="KW-0732">Signal</keyword>
<evidence type="ECO:0000256" key="8">
    <source>
        <dbReference type="ARBA" id="ARBA00025737"/>
    </source>
</evidence>
<comment type="cofactor">
    <cofactor evidence="1">
        <name>heme b</name>
        <dbReference type="ChEBI" id="CHEBI:60344"/>
    </cofactor>
</comment>
<evidence type="ECO:0000256" key="3">
    <source>
        <dbReference type="ARBA" id="ARBA00022617"/>
    </source>
</evidence>
<keyword evidence="7" id="KW-0408">Iron</keyword>
<evidence type="ECO:0000259" key="11">
    <source>
        <dbReference type="Pfam" id="PF20628"/>
    </source>
</evidence>
<comment type="similarity">
    <text evidence="8">Belongs to the DyP-type peroxidase family.</text>
</comment>
<proteinExistence type="inferred from homology"/>
<dbReference type="InterPro" id="IPR048327">
    <property type="entry name" value="Dyp_perox_N"/>
</dbReference>
<accession>A0A1G7S3R6</accession>
<keyword evidence="6" id="KW-0560">Oxidoreductase</keyword>
<dbReference type="Pfam" id="PF20628">
    <property type="entry name" value="Dyp_perox_C"/>
    <property type="match status" value="1"/>
</dbReference>
<dbReference type="GO" id="GO:0005829">
    <property type="term" value="C:cytosol"/>
    <property type="evidence" value="ECO:0007669"/>
    <property type="project" value="TreeGrafter"/>
</dbReference>
<evidence type="ECO:0000256" key="5">
    <source>
        <dbReference type="ARBA" id="ARBA00022729"/>
    </source>
</evidence>
<evidence type="ECO:0000256" key="6">
    <source>
        <dbReference type="ARBA" id="ARBA00023002"/>
    </source>
</evidence>
<keyword evidence="13" id="KW-1185">Reference proteome</keyword>
<dbReference type="OrthoDB" id="9781066at2"/>
<evidence type="ECO:0000259" key="10">
    <source>
        <dbReference type="Pfam" id="PF04261"/>
    </source>
</evidence>
<evidence type="ECO:0000256" key="2">
    <source>
        <dbReference type="ARBA" id="ARBA00022559"/>
    </source>
</evidence>
<dbReference type="PROSITE" id="PS51404">
    <property type="entry name" value="DYP_PEROXIDASE"/>
    <property type="match status" value="1"/>
</dbReference>
<dbReference type="EMBL" id="FNCN01000002">
    <property type="protein sequence ID" value="SDG17621.1"/>
    <property type="molecule type" value="Genomic_DNA"/>
</dbReference>
<evidence type="ECO:0000256" key="4">
    <source>
        <dbReference type="ARBA" id="ARBA00022723"/>
    </source>
</evidence>
<dbReference type="NCBIfam" id="TIGR01413">
    <property type="entry name" value="Dyp_perox_fam"/>
    <property type="match status" value="1"/>
</dbReference>
<dbReference type="GO" id="GO:0020037">
    <property type="term" value="F:heme binding"/>
    <property type="evidence" value="ECO:0007669"/>
    <property type="project" value="InterPro"/>
</dbReference>
<protein>
    <submittedName>
        <fullName evidence="12">Dye decolorizing peroxidase</fullName>
    </submittedName>
</protein>
<dbReference type="Proteomes" id="UP000198923">
    <property type="component" value="Unassembled WGS sequence"/>
</dbReference>
<dbReference type="PANTHER" id="PTHR30521:SF4">
    <property type="entry name" value="DEFERROCHELATASE"/>
    <property type="match status" value="1"/>
</dbReference>
<evidence type="ECO:0000256" key="1">
    <source>
        <dbReference type="ARBA" id="ARBA00001970"/>
    </source>
</evidence>
<organism evidence="12 13">
    <name type="scientific">Sinosporangium album</name>
    <dbReference type="NCBI Taxonomy" id="504805"/>
    <lineage>
        <taxon>Bacteria</taxon>
        <taxon>Bacillati</taxon>
        <taxon>Actinomycetota</taxon>
        <taxon>Actinomycetes</taxon>
        <taxon>Streptosporangiales</taxon>
        <taxon>Streptosporangiaceae</taxon>
        <taxon>Sinosporangium</taxon>
    </lineage>
</organism>
<dbReference type="GO" id="GO:0046872">
    <property type="term" value="F:metal ion binding"/>
    <property type="evidence" value="ECO:0007669"/>
    <property type="project" value="UniProtKB-KW"/>
</dbReference>
<dbReference type="InterPro" id="IPR011008">
    <property type="entry name" value="Dimeric_a/b-barrel"/>
</dbReference>
<evidence type="ECO:0000256" key="7">
    <source>
        <dbReference type="ARBA" id="ARBA00023004"/>
    </source>
</evidence>
<dbReference type="AlphaFoldDB" id="A0A1G7S3R6"/>
<dbReference type="InterPro" id="IPR048328">
    <property type="entry name" value="Dyp_perox_C"/>
</dbReference>
<keyword evidence="2 12" id="KW-0575">Peroxidase</keyword>
<dbReference type="GO" id="GO:0004601">
    <property type="term" value="F:peroxidase activity"/>
    <property type="evidence" value="ECO:0007669"/>
    <property type="project" value="UniProtKB-KW"/>
</dbReference>
<dbReference type="PANTHER" id="PTHR30521">
    <property type="entry name" value="DEFERROCHELATASE/PEROXIDASE"/>
    <property type="match status" value="1"/>
</dbReference>
<feature type="domain" description="Dyp-type peroxidase N-terminal" evidence="10">
    <location>
        <begin position="54"/>
        <end position="195"/>
    </location>
</feature>
<gene>
    <name evidence="12" type="ORF">SAMN05421505_102154</name>
</gene>
<dbReference type="InterPro" id="IPR006314">
    <property type="entry name" value="Dyp_peroxidase"/>
</dbReference>
<dbReference type="STRING" id="504805.SAMN05421505_102154"/>
<sequence length="382" mass="40346">MNEHTAQPSRRSVLRLLGAAVPAAPLAAGCGAGREPGPAVSSERPRPRNPVALQAGVFTPQQSALTLAAFDVLPGLRRDAVRRSLGELLPAWVAAGAAMAAGGSGEPEVAGLAPAGLTLTVGVGAGLPSRAGVREVPGLGELPPFEGDRLERAWSGGDLVVQLCADDPRVTERAATVLSRLGTRVVRPRWRQTGFLRMEADGGAPRNLFGFKDGMVQPPPSEAERHVWTDEGGTFMVVRRISMDVEGFARLPLAAQEAAVGRRRDSGAPLGGDEIDLFAKTPTGRYVIPAQAHVRRANPLAVGGAQMLRRGYNYRERGDQGLVFVSFQRAPETFVAIQRRLAGDAMMAHTTTVGSALFYVLPDGRADEPLGRGLLGNPIDIS</sequence>
<keyword evidence="4" id="KW-0479">Metal-binding</keyword>